<protein>
    <submittedName>
        <fullName evidence="2">Zinc transporter ZIP14</fullName>
    </submittedName>
</protein>
<keyword evidence="3" id="KW-1185">Reference proteome</keyword>
<sequence>MNCCILIDIYMRFRRCGHFNPLRYEVTKSITLTCYAGFIIGVVLGGIGSADQYIFALAGGLFIYISFAHMIPDMNGKLEMELKQNFKNGLGIFFVQFSGILVGLVCLFFLAMYNEQIHL</sequence>
<dbReference type="GO" id="GO:0005886">
    <property type="term" value="C:plasma membrane"/>
    <property type="evidence" value="ECO:0007669"/>
    <property type="project" value="TreeGrafter"/>
</dbReference>
<evidence type="ECO:0000256" key="1">
    <source>
        <dbReference type="SAM" id="Phobius"/>
    </source>
</evidence>
<proteinExistence type="predicted"/>
<keyword evidence="1" id="KW-1133">Transmembrane helix</keyword>
<keyword evidence="1" id="KW-0812">Transmembrane</keyword>
<evidence type="ECO:0000313" key="2">
    <source>
        <dbReference type="EMBL" id="KRY87565.1"/>
    </source>
</evidence>
<feature type="transmembrane region" description="Helical" evidence="1">
    <location>
        <begin position="92"/>
        <end position="113"/>
    </location>
</feature>
<dbReference type="AlphaFoldDB" id="A0A0V1FNF8"/>
<dbReference type="EMBL" id="JYDT01000053">
    <property type="protein sequence ID" value="KRY87565.1"/>
    <property type="molecule type" value="Genomic_DNA"/>
</dbReference>
<gene>
    <name evidence="2" type="primary">Slc39a14</name>
    <name evidence="2" type="ORF">T4D_4344</name>
</gene>
<name>A0A0V1FNF8_TRIPS</name>
<comment type="caution">
    <text evidence="2">The sequence shown here is derived from an EMBL/GenBank/DDBJ whole genome shotgun (WGS) entry which is preliminary data.</text>
</comment>
<accession>A0A0V1FNF8</accession>
<dbReference type="GO" id="GO:0071578">
    <property type="term" value="P:zinc ion import across plasma membrane"/>
    <property type="evidence" value="ECO:0007669"/>
    <property type="project" value="TreeGrafter"/>
</dbReference>
<dbReference type="InterPro" id="IPR050799">
    <property type="entry name" value="ZIP_Transporter"/>
</dbReference>
<dbReference type="GO" id="GO:0030003">
    <property type="term" value="P:intracellular monoatomic cation homeostasis"/>
    <property type="evidence" value="ECO:0007669"/>
    <property type="project" value="TreeGrafter"/>
</dbReference>
<reference evidence="2 3" key="1">
    <citation type="submission" date="2015-01" db="EMBL/GenBank/DDBJ databases">
        <title>Evolution of Trichinella species and genotypes.</title>
        <authorList>
            <person name="Korhonen P.K."/>
            <person name="Edoardo P."/>
            <person name="Giuseppe L.R."/>
            <person name="Gasser R.B."/>
        </authorList>
    </citation>
    <scope>NUCLEOTIDE SEQUENCE [LARGE SCALE GENOMIC DNA]</scope>
    <source>
        <strain evidence="2">ISS470</strain>
    </source>
</reference>
<dbReference type="Proteomes" id="UP000054995">
    <property type="component" value="Unassembled WGS sequence"/>
</dbReference>
<feature type="transmembrane region" description="Helical" evidence="1">
    <location>
        <begin position="29"/>
        <end position="47"/>
    </location>
</feature>
<dbReference type="PANTHER" id="PTHR12191">
    <property type="entry name" value="SOLUTE CARRIER FAMILY 39"/>
    <property type="match status" value="1"/>
</dbReference>
<dbReference type="OrthoDB" id="200954at2759"/>
<organism evidence="2 3">
    <name type="scientific">Trichinella pseudospiralis</name>
    <name type="common">Parasitic roundworm</name>
    <dbReference type="NCBI Taxonomy" id="6337"/>
    <lineage>
        <taxon>Eukaryota</taxon>
        <taxon>Metazoa</taxon>
        <taxon>Ecdysozoa</taxon>
        <taxon>Nematoda</taxon>
        <taxon>Enoplea</taxon>
        <taxon>Dorylaimia</taxon>
        <taxon>Trichinellida</taxon>
        <taxon>Trichinellidae</taxon>
        <taxon>Trichinella</taxon>
    </lineage>
</organism>
<dbReference type="PANTHER" id="PTHR12191:SF37">
    <property type="entry name" value="ZINC TRANSPORTER FOI"/>
    <property type="match status" value="1"/>
</dbReference>
<evidence type="ECO:0000313" key="3">
    <source>
        <dbReference type="Proteomes" id="UP000054995"/>
    </source>
</evidence>
<dbReference type="GO" id="GO:0140410">
    <property type="term" value="F:monoatomic cation:bicarbonate symporter activity"/>
    <property type="evidence" value="ECO:0007669"/>
    <property type="project" value="TreeGrafter"/>
</dbReference>
<keyword evidence="1" id="KW-0472">Membrane</keyword>
<dbReference type="GO" id="GO:0005385">
    <property type="term" value="F:zinc ion transmembrane transporter activity"/>
    <property type="evidence" value="ECO:0007669"/>
    <property type="project" value="TreeGrafter"/>
</dbReference>
<feature type="transmembrane region" description="Helical" evidence="1">
    <location>
        <begin position="53"/>
        <end position="71"/>
    </location>
</feature>